<feature type="signal peptide" evidence="3">
    <location>
        <begin position="1"/>
        <end position="20"/>
    </location>
</feature>
<evidence type="ECO:0000313" key="6">
    <source>
        <dbReference type="Proteomes" id="UP000678393"/>
    </source>
</evidence>
<dbReference type="Proteomes" id="UP000678393">
    <property type="component" value="Unassembled WGS sequence"/>
</dbReference>
<dbReference type="PANTHER" id="PTHR13341:SF2">
    <property type="entry name" value="PROTEIN SEELE"/>
    <property type="match status" value="1"/>
</dbReference>
<dbReference type="InterPro" id="IPR042415">
    <property type="entry name" value="CNPY"/>
</dbReference>
<evidence type="ECO:0000256" key="2">
    <source>
        <dbReference type="SAM" id="MobiDB-lite"/>
    </source>
</evidence>
<dbReference type="AlphaFoldDB" id="A0A8S4AG87"/>
<organism evidence="5 6">
    <name type="scientific">Candidula unifasciata</name>
    <dbReference type="NCBI Taxonomy" id="100452"/>
    <lineage>
        <taxon>Eukaryota</taxon>
        <taxon>Metazoa</taxon>
        <taxon>Spiralia</taxon>
        <taxon>Lophotrochozoa</taxon>
        <taxon>Mollusca</taxon>
        <taxon>Gastropoda</taxon>
        <taxon>Heterobranchia</taxon>
        <taxon>Euthyneura</taxon>
        <taxon>Panpulmonata</taxon>
        <taxon>Eupulmonata</taxon>
        <taxon>Stylommatophora</taxon>
        <taxon>Helicina</taxon>
        <taxon>Helicoidea</taxon>
        <taxon>Geomitridae</taxon>
        <taxon>Candidula</taxon>
    </lineage>
</organism>
<name>A0A8S4AG87_9EUPU</name>
<gene>
    <name evidence="5" type="ORF">CUNI_LOCUS22399</name>
</gene>
<dbReference type="OrthoDB" id="192915at2759"/>
<keyword evidence="3" id="KW-0732">Signal</keyword>
<evidence type="ECO:0000256" key="3">
    <source>
        <dbReference type="SAM" id="SignalP"/>
    </source>
</evidence>
<dbReference type="InterPro" id="IPR021852">
    <property type="entry name" value="DUF3456"/>
</dbReference>
<evidence type="ECO:0000259" key="4">
    <source>
        <dbReference type="Pfam" id="PF11938"/>
    </source>
</evidence>
<comment type="similarity">
    <text evidence="1">Belongs to the canopy family.</text>
</comment>
<dbReference type="PANTHER" id="PTHR13341">
    <property type="entry name" value="MIR-INTERACTING SAPOSIN-LIKE PROTEIN"/>
    <property type="match status" value="1"/>
</dbReference>
<dbReference type="Pfam" id="PF11938">
    <property type="entry name" value="DUF3456"/>
    <property type="match status" value="1"/>
</dbReference>
<proteinExistence type="inferred from homology"/>
<reference evidence="5" key="1">
    <citation type="submission" date="2021-04" db="EMBL/GenBank/DDBJ databases">
        <authorList>
            <consortium name="Molecular Ecology Group"/>
        </authorList>
    </citation>
    <scope>NUCLEOTIDE SEQUENCE</scope>
</reference>
<comment type="caution">
    <text evidence="5">The sequence shown here is derived from an EMBL/GenBank/DDBJ whole genome shotgun (WGS) entry which is preliminary data.</text>
</comment>
<accession>A0A8S4AG87</accession>
<feature type="compositionally biased region" description="Acidic residues" evidence="2">
    <location>
        <begin position="209"/>
        <end position="223"/>
    </location>
</feature>
<protein>
    <recommendedName>
        <fullName evidence="4">DUF3456 domain-containing protein</fullName>
    </recommendedName>
</protein>
<keyword evidence="6" id="KW-1185">Reference proteome</keyword>
<feature type="region of interest" description="Disordered" evidence="2">
    <location>
        <begin position="187"/>
        <end position="230"/>
    </location>
</feature>
<dbReference type="EMBL" id="CAJHNH020008577">
    <property type="protein sequence ID" value="CAG5136841.1"/>
    <property type="molecule type" value="Genomic_DNA"/>
</dbReference>
<evidence type="ECO:0000313" key="5">
    <source>
        <dbReference type="EMBL" id="CAG5136841.1"/>
    </source>
</evidence>
<feature type="chain" id="PRO_5035719025" description="DUF3456 domain-containing protein" evidence="3">
    <location>
        <begin position="21"/>
        <end position="230"/>
    </location>
</feature>
<sequence length="230" mass="25706">MLFGVLLLNLLLLLGTSCSGQNTKYCSVCRAVVSEAEWIVSQVDPKKSIQVGSFRVDPKGNQKIKDKQYARSEVHLEEVIESVCEKMRLYSEITLDDGSVQMVRTVGFNGRRLETDGLKLASDEGRAFMYKCDHFLEDHEEELISQLQRENIPNYEKLICGEKLGVCAMDVLETPMLTLPETVDEEIQIGETEDSNKPEDNTAENGGSDGDDVEVNDSEATESTDEKTEL</sequence>
<feature type="domain" description="DUF3456" evidence="4">
    <location>
        <begin position="25"/>
        <end position="167"/>
    </location>
</feature>
<evidence type="ECO:0000256" key="1">
    <source>
        <dbReference type="ARBA" id="ARBA00007285"/>
    </source>
</evidence>
<dbReference type="GO" id="GO:0005783">
    <property type="term" value="C:endoplasmic reticulum"/>
    <property type="evidence" value="ECO:0007669"/>
    <property type="project" value="TreeGrafter"/>
</dbReference>